<feature type="domain" description="F-box/LRR-repeat protein 15-like leucin rich repeat" evidence="1">
    <location>
        <begin position="361"/>
        <end position="483"/>
    </location>
</feature>
<dbReference type="GO" id="GO:0031146">
    <property type="term" value="P:SCF-dependent proteasomal ubiquitin-dependent protein catabolic process"/>
    <property type="evidence" value="ECO:0007669"/>
    <property type="project" value="TreeGrafter"/>
</dbReference>
<evidence type="ECO:0000259" key="1">
    <source>
        <dbReference type="Pfam" id="PF25372"/>
    </source>
</evidence>
<dbReference type="Pfam" id="PF25372">
    <property type="entry name" value="DUF7885"/>
    <property type="match status" value="3"/>
</dbReference>
<dbReference type="SUPFAM" id="SSF52047">
    <property type="entry name" value="RNI-like"/>
    <property type="match status" value="3"/>
</dbReference>
<evidence type="ECO:0000313" key="2">
    <source>
        <dbReference type="EMBL" id="MBW98150.1"/>
    </source>
</evidence>
<dbReference type="InterPro" id="IPR032675">
    <property type="entry name" value="LRR_dom_sf"/>
</dbReference>
<dbReference type="FunFam" id="3.80.10.10:FF:001172">
    <property type="entry name" value="Os11g0108932 protein"/>
    <property type="match status" value="1"/>
</dbReference>
<dbReference type="PANTHER" id="PTHR13318">
    <property type="entry name" value="PARTNER OF PAIRED, ISOFORM B-RELATED"/>
    <property type="match status" value="1"/>
</dbReference>
<dbReference type="FunFam" id="3.80.10.10:FF:000276">
    <property type="entry name" value="F-box/LRR-repeat protein 3"/>
    <property type="match status" value="1"/>
</dbReference>
<dbReference type="InterPro" id="IPR001611">
    <property type="entry name" value="Leu-rich_rpt"/>
</dbReference>
<reference evidence="2" key="1">
    <citation type="submission" date="2018-02" db="EMBL/GenBank/DDBJ databases">
        <title>Rhizophora mucronata_Transcriptome.</title>
        <authorList>
            <person name="Meera S.P."/>
            <person name="Sreeshan A."/>
            <person name="Augustine A."/>
        </authorList>
    </citation>
    <scope>NUCLEOTIDE SEQUENCE</scope>
    <source>
        <tissue evidence="2">Leaf</tissue>
    </source>
</reference>
<dbReference type="InterPro" id="IPR036047">
    <property type="entry name" value="F-box-like_dom_sf"/>
</dbReference>
<dbReference type="SMART" id="SM00367">
    <property type="entry name" value="LRR_CC"/>
    <property type="match status" value="18"/>
</dbReference>
<dbReference type="EMBL" id="GGEC01017667">
    <property type="protein sequence ID" value="MBW98150.1"/>
    <property type="molecule type" value="Transcribed_RNA"/>
</dbReference>
<dbReference type="Gene3D" id="3.80.10.10">
    <property type="entry name" value="Ribonuclease Inhibitor"/>
    <property type="match status" value="4"/>
</dbReference>
<feature type="domain" description="F-box/LRR-repeat protein 15-like leucin rich repeat" evidence="1">
    <location>
        <begin position="523"/>
        <end position="619"/>
    </location>
</feature>
<sequence>MKREKIMEVNNKNKDNNIFDLLSEEIIVTILDLLNTSPLDRKSFSLVCKSFNVIESRHRKSLKPLRQEHLPRILSRYPQVRHIDLSLCPRVDDSSLVVISNTCAESLRSMDLSRSRFFSHNGLTSLVLNCKNLVDIDLSNATELRDAAAAAVAEAKNLERLWLARCKLITDMGVGCIAVGCEKLRLISLKWCLGVTDLGVGLIAVKCKEIRSLDLSYLPITHKCLSSIMKLQYLEDLILEGCFSIDDESLAAIKHGCKSLKALDVSSCHNICDVGLSSLISGAERLQQLNLAHGSAVTAALANSLKKLSNLHSVKLDGCVVTNDGLKAIGDWCILLRELSLSKCLGVTDEGLSCFVTKHTELRKLDITCCRKITDISIAHITSSCTNLTSLRMESCTMVPREAFVFIGQRCKFLEELDLTDNEIDDEGLKSISKCSRLSSLKLGICMNISDEGLAHIGMNCSKLTELDLYRSAGITDSGILAIACVCPDLEMINMSYCKDITDSSLISLSKCSNLNTFESRGCPLITSLGLAAIAVGCKQLTKLDIKKCHNIDDAGMLPLAHFSQYLRQINISYTSVTDVGLLALASISCLQSLTVLHLKGLTPNGLAAALSACGGLRKVKLHASFKSFFAYPLFEHFEARGCVFEWRDKEFQAELDPQCWKLQLEDVV</sequence>
<organism evidence="2">
    <name type="scientific">Rhizophora mucronata</name>
    <name type="common">Asiatic mangrove</name>
    <dbReference type="NCBI Taxonomy" id="61149"/>
    <lineage>
        <taxon>Eukaryota</taxon>
        <taxon>Viridiplantae</taxon>
        <taxon>Streptophyta</taxon>
        <taxon>Embryophyta</taxon>
        <taxon>Tracheophyta</taxon>
        <taxon>Spermatophyta</taxon>
        <taxon>Magnoliopsida</taxon>
        <taxon>eudicotyledons</taxon>
        <taxon>Gunneridae</taxon>
        <taxon>Pentapetalae</taxon>
        <taxon>rosids</taxon>
        <taxon>fabids</taxon>
        <taxon>Malpighiales</taxon>
        <taxon>Rhizophoraceae</taxon>
        <taxon>Rhizophora</taxon>
    </lineage>
</organism>
<dbReference type="GO" id="GO:0019005">
    <property type="term" value="C:SCF ubiquitin ligase complex"/>
    <property type="evidence" value="ECO:0007669"/>
    <property type="project" value="TreeGrafter"/>
</dbReference>
<name>A0A2P2JXH1_RHIMU</name>
<dbReference type="AlphaFoldDB" id="A0A2P2JXH1"/>
<proteinExistence type="predicted"/>
<dbReference type="PANTHER" id="PTHR13318:SF105">
    <property type="entry name" value="F-BOX_LRR-REPEAT PROTEIN 3"/>
    <property type="match status" value="1"/>
</dbReference>
<protein>
    <submittedName>
        <fullName evidence="2">F-box protein atfbl3</fullName>
    </submittedName>
</protein>
<dbReference type="SUPFAM" id="SSF81383">
    <property type="entry name" value="F-box domain"/>
    <property type="match status" value="1"/>
</dbReference>
<accession>A0A2P2JXH1</accession>
<feature type="domain" description="F-box/LRR-repeat protein 15-like leucin rich repeat" evidence="1">
    <location>
        <begin position="90"/>
        <end position="250"/>
    </location>
</feature>
<dbReference type="InterPro" id="IPR006553">
    <property type="entry name" value="Leu-rich_rpt_Cys-con_subtyp"/>
</dbReference>
<dbReference type="CDD" id="cd22159">
    <property type="entry name" value="F-box_AtTIR1-like"/>
    <property type="match status" value="1"/>
</dbReference>
<dbReference type="Pfam" id="PF13516">
    <property type="entry name" value="LRR_6"/>
    <property type="match status" value="3"/>
</dbReference>
<dbReference type="InterPro" id="IPR057207">
    <property type="entry name" value="FBXL15_LRR"/>
</dbReference>